<reference evidence="7" key="1">
    <citation type="journal article" date="2014" name="Int. J. Syst. Evol. Microbiol.">
        <title>Complete genome sequence of Corynebacterium casei LMG S-19264T (=DSM 44701T), isolated from a smear-ripened cheese.</title>
        <authorList>
            <consortium name="US DOE Joint Genome Institute (JGI-PGF)"/>
            <person name="Walter F."/>
            <person name="Albersmeier A."/>
            <person name="Kalinowski J."/>
            <person name="Ruckert C."/>
        </authorList>
    </citation>
    <scope>NUCLEOTIDE SEQUENCE</scope>
    <source>
        <strain evidence="7">CGMCC 1.12426</strain>
    </source>
</reference>
<keyword evidence="8" id="KW-1185">Reference proteome</keyword>
<feature type="transmembrane region" description="Helical" evidence="6">
    <location>
        <begin position="50"/>
        <end position="70"/>
    </location>
</feature>
<gene>
    <name evidence="7" type="ORF">GCM10011316_08430</name>
</gene>
<feature type="transmembrane region" description="Helical" evidence="6">
    <location>
        <begin position="431"/>
        <end position="450"/>
    </location>
</feature>
<dbReference type="RefSeq" id="WP_150495070.1">
    <property type="nucleotide sequence ID" value="NZ_BMFA01000002.1"/>
</dbReference>
<evidence type="ECO:0000313" key="8">
    <source>
        <dbReference type="Proteomes" id="UP000605148"/>
    </source>
</evidence>
<keyword evidence="4 6" id="KW-1133">Transmembrane helix</keyword>
<dbReference type="EMBL" id="BMFA01000002">
    <property type="protein sequence ID" value="GGB38709.1"/>
    <property type="molecule type" value="Genomic_DNA"/>
</dbReference>
<accession>A0A916WXP6</accession>
<feature type="transmembrane region" description="Helical" evidence="6">
    <location>
        <begin position="185"/>
        <end position="209"/>
    </location>
</feature>
<sequence>MRFTNSFWTERLHRVLAIPALERFAARIGAGPGQKGAVSSGAGRIAVSTFSIRVAGAALAYLSQIILARWMGAFDYGIYSVVWTLIIVLGAMACAGFSSSPGRFIPEYRHRGSLQKLRGFLVASRMIVFAFALTVAVLAGLLLSAFKGLIEPHYVGPLALSLVALPFLALSGVQDGIARSHDWPVLAVLPTFIWRPLAVLILLGGLVLAGQPATAQTAVMAALAATLAILVYQSLHLHARLRKTIPAGPRETEMKTWLAVSLPMLMVDGFMQLLTSADVLMVSLWHSPEDVAVYFAASKTLALVHFVFFAVRSASAHRFSALVQAKDPEALAAYARMATWWTFWPSLVAGLGLLALAPLLLRLFGADFTDGYPLIAILMIGVLARASVGPADALLSMSGHQRLSALVYGATFLVNIGLNVVLIPWLGLPGAALATSLAIIFEAACLAILAHRRLNVQLFVVPIRRLKKERS</sequence>
<feature type="transmembrane region" description="Helical" evidence="6">
    <location>
        <begin position="343"/>
        <end position="365"/>
    </location>
</feature>
<feature type="transmembrane region" description="Helical" evidence="6">
    <location>
        <begin position="371"/>
        <end position="391"/>
    </location>
</feature>
<evidence type="ECO:0000256" key="1">
    <source>
        <dbReference type="ARBA" id="ARBA00004651"/>
    </source>
</evidence>
<protein>
    <submittedName>
        <fullName evidence="7">Polysaccharide biosynthesis protein</fullName>
    </submittedName>
</protein>
<reference evidence="7" key="2">
    <citation type="submission" date="2020-09" db="EMBL/GenBank/DDBJ databases">
        <authorList>
            <person name="Sun Q."/>
            <person name="Zhou Y."/>
        </authorList>
    </citation>
    <scope>NUCLEOTIDE SEQUENCE</scope>
    <source>
        <strain evidence="7">CGMCC 1.12426</strain>
    </source>
</reference>
<name>A0A916WXP6_9HYPH</name>
<dbReference type="PANTHER" id="PTHR30250:SF11">
    <property type="entry name" value="O-ANTIGEN TRANSPORTER-RELATED"/>
    <property type="match status" value="1"/>
</dbReference>
<feature type="transmembrane region" description="Helical" evidence="6">
    <location>
        <begin position="76"/>
        <end position="98"/>
    </location>
</feature>
<comment type="subcellular location">
    <subcellularLocation>
        <location evidence="1">Cell membrane</location>
        <topology evidence="1">Multi-pass membrane protein</topology>
    </subcellularLocation>
</comment>
<evidence type="ECO:0000256" key="6">
    <source>
        <dbReference type="SAM" id="Phobius"/>
    </source>
</evidence>
<feature type="transmembrane region" description="Helical" evidence="6">
    <location>
        <begin position="154"/>
        <end position="173"/>
    </location>
</feature>
<keyword evidence="5 6" id="KW-0472">Membrane</keyword>
<feature type="transmembrane region" description="Helical" evidence="6">
    <location>
        <begin position="215"/>
        <end position="235"/>
    </location>
</feature>
<dbReference type="InterPro" id="IPR050833">
    <property type="entry name" value="Poly_Biosynth_Transport"/>
</dbReference>
<comment type="caution">
    <text evidence="7">The sequence shown here is derived from an EMBL/GenBank/DDBJ whole genome shotgun (WGS) entry which is preliminary data.</text>
</comment>
<proteinExistence type="predicted"/>
<dbReference type="Proteomes" id="UP000605148">
    <property type="component" value="Unassembled WGS sequence"/>
</dbReference>
<keyword evidence="2" id="KW-1003">Cell membrane</keyword>
<dbReference type="PANTHER" id="PTHR30250">
    <property type="entry name" value="PST FAMILY PREDICTED COLANIC ACID TRANSPORTER"/>
    <property type="match status" value="1"/>
</dbReference>
<evidence type="ECO:0000256" key="5">
    <source>
        <dbReference type="ARBA" id="ARBA00023136"/>
    </source>
</evidence>
<evidence type="ECO:0000313" key="7">
    <source>
        <dbReference type="EMBL" id="GGB38709.1"/>
    </source>
</evidence>
<dbReference type="GO" id="GO:0005886">
    <property type="term" value="C:plasma membrane"/>
    <property type="evidence" value="ECO:0007669"/>
    <property type="project" value="UniProtKB-SubCell"/>
</dbReference>
<dbReference type="OrthoDB" id="9800982at2"/>
<dbReference type="AlphaFoldDB" id="A0A916WXP6"/>
<feature type="transmembrane region" description="Helical" evidence="6">
    <location>
        <begin position="403"/>
        <end position="425"/>
    </location>
</feature>
<organism evidence="7 8">
    <name type="scientific">Roseibium aquae</name>
    <dbReference type="NCBI Taxonomy" id="1323746"/>
    <lineage>
        <taxon>Bacteria</taxon>
        <taxon>Pseudomonadati</taxon>
        <taxon>Pseudomonadota</taxon>
        <taxon>Alphaproteobacteria</taxon>
        <taxon>Hyphomicrobiales</taxon>
        <taxon>Stappiaceae</taxon>
        <taxon>Roseibium</taxon>
    </lineage>
</organism>
<feature type="transmembrane region" description="Helical" evidence="6">
    <location>
        <begin position="119"/>
        <end position="142"/>
    </location>
</feature>
<keyword evidence="3 6" id="KW-0812">Transmembrane</keyword>
<dbReference type="Pfam" id="PF01554">
    <property type="entry name" value="MatE"/>
    <property type="match status" value="1"/>
</dbReference>
<evidence type="ECO:0000256" key="3">
    <source>
        <dbReference type="ARBA" id="ARBA00022692"/>
    </source>
</evidence>
<feature type="transmembrane region" description="Helical" evidence="6">
    <location>
        <begin position="291"/>
        <end position="311"/>
    </location>
</feature>
<evidence type="ECO:0000256" key="4">
    <source>
        <dbReference type="ARBA" id="ARBA00022989"/>
    </source>
</evidence>
<dbReference type="InterPro" id="IPR002528">
    <property type="entry name" value="MATE_fam"/>
</dbReference>
<feature type="transmembrane region" description="Helical" evidence="6">
    <location>
        <begin position="256"/>
        <end position="285"/>
    </location>
</feature>
<evidence type="ECO:0000256" key="2">
    <source>
        <dbReference type="ARBA" id="ARBA00022475"/>
    </source>
</evidence>